<protein>
    <submittedName>
        <fullName evidence="2">Uncharacterized protein</fullName>
    </submittedName>
</protein>
<organism evidence="2 3">
    <name type="scientific">Filobasidium floriforme</name>
    <dbReference type="NCBI Taxonomy" id="5210"/>
    <lineage>
        <taxon>Eukaryota</taxon>
        <taxon>Fungi</taxon>
        <taxon>Dikarya</taxon>
        <taxon>Basidiomycota</taxon>
        <taxon>Agaricomycotina</taxon>
        <taxon>Tremellomycetes</taxon>
        <taxon>Filobasidiales</taxon>
        <taxon>Filobasidiaceae</taxon>
        <taxon>Filobasidium</taxon>
    </lineage>
</organism>
<evidence type="ECO:0000313" key="3">
    <source>
        <dbReference type="Proteomes" id="UP000812966"/>
    </source>
</evidence>
<keyword evidence="3" id="KW-1185">Reference proteome</keyword>
<keyword evidence="1" id="KW-0812">Transmembrane</keyword>
<proteinExistence type="predicted"/>
<evidence type="ECO:0000256" key="1">
    <source>
        <dbReference type="SAM" id="Phobius"/>
    </source>
</evidence>
<accession>A0A8K0NRL8</accession>
<keyword evidence="1" id="KW-0472">Membrane</keyword>
<gene>
    <name evidence="2" type="ORF">FFLO_05154</name>
</gene>
<reference evidence="2" key="1">
    <citation type="submission" date="2020-04" db="EMBL/GenBank/DDBJ databases">
        <title>Analysis of mating type loci in Filobasidium floriforme.</title>
        <authorList>
            <person name="Nowrousian M."/>
        </authorList>
    </citation>
    <scope>NUCLEOTIDE SEQUENCE</scope>
    <source>
        <strain evidence="2">CBS 6242</strain>
    </source>
</reference>
<feature type="transmembrane region" description="Helical" evidence="1">
    <location>
        <begin position="101"/>
        <end position="124"/>
    </location>
</feature>
<dbReference type="Proteomes" id="UP000812966">
    <property type="component" value="Unassembled WGS sequence"/>
</dbReference>
<sequence length="156" mass="17458">MGERKTGATWHLIYPFIVWILIAIPTWTTASGVWFVAVKSMTQEIRFGPKDYCRYNITIADGGAQQVRGAGCVAAGWSYQVFPDSLDIEIPGAVTTTLSRAAVILIPTFSILLLTILWQAYATRYHHKKSHYQDKVYTLVTIHLVLTLTSAALVWL</sequence>
<dbReference type="EMBL" id="JABELV010000123">
    <property type="protein sequence ID" value="KAG7530269.1"/>
    <property type="molecule type" value="Genomic_DNA"/>
</dbReference>
<evidence type="ECO:0000313" key="2">
    <source>
        <dbReference type="EMBL" id="KAG7530269.1"/>
    </source>
</evidence>
<comment type="caution">
    <text evidence="2">The sequence shown here is derived from an EMBL/GenBank/DDBJ whole genome shotgun (WGS) entry which is preliminary data.</text>
</comment>
<name>A0A8K0NRL8_9TREE</name>
<feature type="transmembrane region" description="Helical" evidence="1">
    <location>
        <begin position="136"/>
        <end position="155"/>
    </location>
</feature>
<keyword evidence="1" id="KW-1133">Transmembrane helix</keyword>
<dbReference type="AlphaFoldDB" id="A0A8K0NRL8"/>
<feature type="transmembrane region" description="Helical" evidence="1">
    <location>
        <begin position="12"/>
        <end position="37"/>
    </location>
</feature>